<evidence type="ECO:0000256" key="2">
    <source>
        <dbReference type="ARBA" id="ARBA00022475"/>
    </source>
</evidence>
<dbReference type="PIRSF" id="PIRSF038958">
    <property type="entry name" value="PG_synth_SpoVB"/>
    <property type="match status" value="1"/>
</dbReference>
<dbReference type="EMBL" id="JBHTIU010000008">
    <property type="protein sequence ID" value="MFD0868073.1"/>
    <property type="molecule type" value="Genomic_DNA"/>
</dbReference>
<feature type="transmembrane region" description="Helical" evidence="6">
    <location>
        <begin position="40"/>
        <end position="63"/>
    </location>
</feature>
<dbReference type="Proteomes" id="UP001597120">
    <property type="component" value="Unassembled WGS sequence"/>
</dbReference>
<dbReference type="InterPro" id="IPR050833">
    <property type="entry name" value="Poly_Biosynth_Transport"/>
</dbReference>
<comment type="subcellular location">
    <subcellularLocation>
        <location evidence="1">Cell membrane</location>
        <topology evidence="1">Multi-pass membrane protein</topology>
    </subcellularLocation>
</comment>
<keyword evidence="5 6" id="KW-0472">Membrane</keyword>
<feature type="transmembrane region" description="Helical" evidence="6">
    <location>
        <begin position="488"/>
        <end position="508"/>
    </location>
</feature>
<feature type="transmembrane region" description="Helical" evidence="6">
    <location>
        <begin position="457"/>
        <end position="476"/>
    </location>
</feature>
<evidence type="ECO:0000256" key="4">
    <source>
        <dbReference type="ARBA" id="ARBA00022989"/>
    </source>
</evidence>
<keyword evidence="3 6" id="KW-0812">Transmembrane</keyword>
<evidence type="ECO:0000256" key="5">
    <source>
        <dbReference type="ARBA" id="ARBA00023136"/>
    </source>
</evidence>
<feature type="transmembrane region" description="Helical" evidence="6">
    <location>
        <begin position="418"/>
        <end position="437"/>
    </location>
</feature>
<gene>
    <name evidence="7" type="ORF">ACFQ03_02845</name>
</gene>
<keyword evidence="8" id="KW-1185">Reference proteome</keyword>
<dbReference type="PANTHER" id="PTHR30250:SF21">
    <property type="entry name" value="LIPID II FLIPPASE MURJ"/>
    <property type="match status" value="1"/>
</dbReference>
<organism evidence="7 8">
    <name type="scientific">Paenibacillus residui</name>
    <dbReference type="NCBI Taxonomy" id="629724"/>
    <lineage>
        <taxon>Bacteria</taxon>
        <taxon>Bacillati</taxon>
        <taxon>Bacillota</taxon>
        <taxon>Bacilli</taxon>
        <taxon>Bacillales</taxon>
        <taxon>Paenibacillaceae</taxon>
        <taxon>Paenibacillus</taxon>
    </lineage>
</organism>
<feature type="transmembrane region" description="Helical" evidence="6">
    <location>
        <begin position="363"/>
        <end position="387"/>
    </location>
</feature>
<protein>
    <submittedName>
        <fullName evidence="7">Oligosaccharide flippase family protein</fullName>
    </submittedName>
</protein>
<feature type="transmembrane region" description="Helical" evidence="6">
    <location>
        <begin position="84"/>
        <end position="107"/>
    </location>
</feature>
<feature type="transmembrane region" description="Helical" evidence="6">
    <location>
        <begin position="239"/>
        <end position="259"/>
    </location>
</feature>
<evidence type="ECO:0000313" key="8">
    <source>
        <dbReference type="Proteomes" id="UP001597120"/>
    </source>
</evidence>
<feature type="transmembrane region" description="Helical" evidence="6">
    <location>
        <begin position="291"/>
        <end position="311"/>
    </location>
</feature>
<feature type="transmembrane region" description="Helical" evidence="6">
    <location>
        <begin position="394"/>
        <end position="412"/>
    </location>
</feature>
<feature type="transmembrane region" description="Helical" evidence="6">
    <location>
        <begin position="160"/>
        <end position="179"/>
    </location>
</feature>
<keyword evidence="4 6" id="KW-1133">Transmembrane helix</keyword>
<evidence type="ECO:0000313" key="7">
    <source>
        <dbReference type="EMBL" id="MFD0868073.1"/>
    </source>
</evidence>
<dbReference type="InterPro" id="IPR024923">
    <property type="entry name" value="PG_synth_SpoVB"/>
</dbReference>
<keyword evidence="2" id="KW-1003">Cell membrane</keyword>
<evidence type="ECO:0000256" key="3">
    <source>
        <dbReference type="ARBA" id="ARBA00022692"/>
    </source>
</evidence>
<sequence length="538" mass="57845">MSKDSLVKGTLILAVAALVARVLGVVQRVPLVYLIGDQGMATFSIAFNIYTPLLTIATAGIPSALSKMVSERTELGRHAEADRIFRASVQFAVVAGLIMTVLLILIAPSYAQMSGDPSAALAIRALAPALLLFPLIAMMRGYFQGRQRMMPNGLSQVIEQILRLITAVGLAYLLLAIGWGHDWAVAGASFGGVMGSVGAFLVLLLFYKLLREKDASQGIRRNASFRQKPLPYRTIYGQIFRLSVPIVLFSMAVPLVYFIDTSTVIPLLQNLIGAEQAKIELGVLTGRAQSLAGIPIILAVALSQSIVPIVSAAYARNDLPQVRQQAAKAMQISVLTGLPVVLAIAVAARPINGTLFPDENGTLIIALLTATALFQIMMQTSGAILMGIGAMRPLILHVLIGLAVKLGGSFVFAPWLGINGVVLSTALCFIVMMLLNFRTLKGKVPFVILGLPRWIRLIAASAIIIAAGAGVERLMYRYVTWFPAKLDYFLNAAVTCLVVIALYPLLLFTFRIVTKNDLANLPGPVQKLVRKFSAAINR</sequence>
<evidence type="ECO:0000256" key="1">
    <source>
        <dbReference type="ARBA" id="ARBA00004651"/>
    </source>
</evidence>
<dbReference type="RefSeq" id="WP_144932340.1">
    <property type="nucleotide sequence ID" value="NZ_JBHTIU010000008.1"/>
</dbReference>
<accession>A0ABW3D3Z0</accession>
<comment type="caution">
    <text evidence="7">The sequence shown here is derived from an EMBL/GenBank/DDBJ whole genome shotgun (WGS) entry which is preliminary data.</text>
</comment>
<dbReference type="PANTHER" id="PTHR30250">
    <property type="entry name" value="PST FAMILY PREDICTED COLANIC ACID TRANSPORTER"/>
    <property type="match status" value="1"/>
</dbReference>
<name>A0ABW3D3Z0_9BACL</name>
<dbReference type="InterPro" id="IPR002797">
    <property type="entry name" value="Polysacc_synth"/>
</dbReference>
<feature type="transmembrane region" description="Helical" evidence="6">
    <location>
        <begin position="332"/>
        <end position="351"/>
    </location>
</feature>
<feature type="transmembrane region" description="Helical" evidence="6">
    <location>
        <begin position="185"/>
        <end position="207"/>
    </location>
</feature>
<proteinExistence type="predicted"/>
<dbReference type="CDD" id="cd13124">
    <property type="entry name" value="MATE_SpoVB_like"/>
    <property type="match status" value="1"/>
</dbReference>
<dbReference type="Pfam" id="PF01943">
    <property type="entry name" value="Polysacc_synt"/>
    <property type="match status" value="1"/>
</dbReference>
<feature type="transmembrane region" description="Helical" evidence="6">
    <location>
        <begin position="119"/>
        <end position="139"/>
    </location>
</feature>
<evidence type="ECO:0000256" key="6">
    <source>
        <dbReference type="SAM" id="Phobius"/>
    </source>
</evidence>
<reference evidence="8" key="1">
    <citation type="journal article" date="2019" name="Int. J. Syst. Evol. Microbiol.">
        <title>The Global Catalogue of Microorganisms (GCM) 10K type strain sequencing project: providing services to taxonomists for standard genome sequencing and annotation.</title>
        <authorList>
            <consortium name="The Broad Institute Genomics Platform"/>
            <consortium name="The Broad Institute Genome Sequencing Center for Infectious Disease"/>
            <person name="Wu L."/>
            <person name="Ma J."/>
        </authorList>
    </citation>
    <scope>NUCLEOTIDE SEQUENCE [LARGE SCALE GENOMIC DNA]</scope>
    <source>
        <strain evidence="8">CCUG 57263</strain>
    </source>
</reference>